<comment type="subcellular location">
    <subcellularLocation>
        <location evidence="9">Membrane</location>
        <topology evidence="9">Multi-pass membrane protein</topology>
    </subcellularLocation>
    <subcellularLocation>
        <location evidence="1">Mitochondrion inner membrane</location>
        <topology evidence="1">Multi-pass membrane protein</topology>
    </subcellularLocation>
</comment>
<comment type="similarity">
    <text evidence="2 9">Belongs to the OXA1/ALB3/YidC family.</text>
</comment>
<keyword evidence="7" id="KW-0496">Mitochondrion</keyword>
<name>A0A6A6A2S0_9PLEO</name>
<keyword evidence="6 11" id="KW-1133">Transmembrane helix</keyword>
<feature type="transmembrane region" description="Helical" evidence="11">
    <location>
        <begin position="376"/>
        <end position="409"/>
    </location>
</feature>
<protein>
    <submittedName>
        <fullName evidence="13">Mitochondrial export translocase Oxa1</fullName>
    </submittedName>
</protein>
<evidence type="ECO:0000256" key="8">
    <source>
        <dbReference type="ARBA" id="ARBA00023136"/>
    </source>
</evidence>
<keyword evidence="4" id="KW-0999">Mitochondrion inner membrane</keyword>
<evidence type="ECO:0000256" key="11">
    <source>
        <dbReference type="SAM" id="Phobius"/>
    </source>
</evidence>
<organism evidence="13 14">
    <name type="scientific">Dothidotthia symphoricarpi CBS 119687</name>
    <dbReference type="NCBI Taxonomy" id="1392245"/>
    <lineage>
        <taxon>Eukaryota</taxon>
        <taxon>Fungi</taxon>
        <taxon>Dikarya</taxon>
        <taxon>Ascomycota</taxon>
        <taxon>Pezizomycotina</taxon>
        <taxon>Dothideomycetes</taxon>
        <taxon>Pleosporomycetidae</taxon>
        <taxon>Pleosporales</taxon>
        <taxon>Dothidotthiaceae</taxon>
        <taxon>Dothidotthia</taxon>
    </lineage>
</organism>
<dbReference type="GeneID" id="54409392"/>
<dbReference type="AlphaFoldDB" id="A0A6A6A2S0"/>
<keyword evidence="8 11" id="KW-0472">Membrane</keyword>
<evidence type="ECO:0000256" key="2">
    <source>
        <dbReference type="ARBA" id="ARBA00009877"/>
    </source>
</evidence>
<evidence type="ECO:0000256" key="9">
    <source>
        <dbReference type="RuleBase" id="RU003945"/>
    </source>
</evidence>
<dbReference type="EMBL" id="ML977516">
    <property type="protein sequence ID" value="KAF2125464.1"/>
    <property type="molecule type" value="Genomic_DNA"/>
</dbReference>
<proteinExistence type="inferred from homology"/>
<reference evidence="13" key="1">
    <citation type="journal article" date="2020" name="Stud. Mycol.">
        <title>101 Dothideomycetes genomes: a test case for predicting lifestyles and emergence of pathogens.</title>
        <authorList>
            <person name="Haridas S."/>
            <person name="Albert R."/>
            <person name="Binder M."/>
            <person name="Bloem J."/>
            <person name="Labutti K."/>
            <person name="Salamov A."/>
            <person name="Andreopoulos B."/>
            <person name="Baker S."/>
            <person name="Barry K."/>
            <person name="Bills G."/>
            <person name="Bluhm B."/>
            <person name="Cannon C."/>
            <person name="Castanera R."/>
            <person name="Culley D."/>
            <person name="Daum C."/>
            <person name="Ezra D."/>
            <person name="Gonzalez J."/>
            <person name="Henrissat B."/>
            <person name="Kuo A."/>
            <person name="Liang C."/>
            <person name="Lipzen A."/>
            <person name="Lutzoni F."/>
            <person name="Magnuson J."/>
            <person name="Mondo S."/>
            <person name="Nolan M."/>
            <person name="Ohm R."/>
            <person name="Pangilinan J."/>
            <person name="Park H.-J."/>
            <person name="Ramirez L."/>
            <person name="Alfaro M."/>
            <person name="Sun H."/>
            <person name="Tritt A."/>
            <person name="Yoshinaga Y."/>
            <person name="Zwiers L.-H."/>
            <person name="Turgeon B."/>
            <person name="Goodwin S."/>
            <person name="Spatafora J."/>
            <person name="Crous P."/>
            <person name="Grigoriev I."/>
        </authorList>
    </citation>
    <scope>NUCLEOTIDE SEQUENCE</scope>
    <source>
        <strain evidence="13">CBS 119687</strain>
    </source>
</reference>
<dbReference type="GO" id="GO:0032977">
    <property type="term" value="F:membrane insertase activity"/>
    <property type="evidence" value="ECO:0007669"/>
    <property type="project" value="InterPro"/>
</dbReference>
<dbReference type="OrthoDB" id="2148490at2759"/>
<evidence type="ECO:0000313" key="14">
    <source>
        <dbReference type="Proteomes" id="UP000799771"/>
    </source>
</evidence>
<dbReference type="InterPro" id="IPR001708">
    <property type="entry name" value="YidC/ALB3/OXA1/COX18"/>
</dbReference>
<dbReference type="InterPro" id="IPR028055">
    <property type="entry name" value="YidC/Oxa/ALB_C"/>
</dbReference>
<evidence type="ECO:0000256" key="10">
    <source>
        <dbReference type="SAM" id="MobiDB-lite"/>
    </source>
</evidence>
<dbReference type="Pfam" id="PF02096">
    <property type="entry name" value="60KD_IMP"/>
    <property type="match status" value="1"/>
</dbReference>
<dbReference type="GO" id="GO:0032979">
    <property type="term" value="P:protein insertion into mitochondrial inner membrane from matrix"/>
    <property type="evidence" value="ECO:0007669"/>
    <property type="project" value="TreeGrafter"/>
</dbReference>
<evidence type="ECO:0000256" key="3">
    <source>
        <dbReference type="ARBA" id="ARBA00022692"/>
    </source>
</evidence>
<sequence length="577" mass="62562">MLPSRGLRPVQYAPSAARQSTLVRCNASRKFSSLPRTAALAAPPYRTSPLQHAQWRTGATGKPHAVLTASSVRYASWYAPWSWGQSSTPGAPTDAVEAVRVAEFSQGPALRQHDAVTSATPEIAPAGIDKAAVVDSVQSTAAGSVPGASTASSDPRSIDDLLDLDPVKDVVALDPTHLVDHAGHLKELGLDYGWGMTATFEKLLETIYLSSGWGWAGSIIAAGLVVRCGTFAFQALASDKLAGMAALRPITDPINKKMEAALAAGDKQKADMYKMQQAQVMKPYIGGMASTAGFMILQGWVGFSAFRCLRAMGELPVPGLSVDGFLWFADLTVRDPYFILPATTSAIMYTVFKTGGEAGISNDATGLMRGKVMQLLALFIGVVTAFQPAILQLYFVTSGVLGGCTGALLRQNSFRRMIRIRPLPSKESNAVYSKVVSGELKLKDIKGRDGKIRYQAPNTPSKKQGNLAKSGNGGINIKAGTPVPVHFQSKPAVQINGEYPDRDIDFETPPTGLGPRLDWFRRNYRLAFMYRRTKEGMDSFMRKSGYGGPKMTAKQAKKKRDAEQYEIERRRRFENRK</sequence>
<feature type="region of interest" description="Disordered" evidence="10">
    <location>
        <begin position="539"/>
        <end position="577"/>
    </location>
</feature>
<dbReference type="RefSeq" id="XP_033519856.1">
    <property type="nucleotide sequence ID" value="XM_033668960.1"/>
</dbReference>
<dbReference type="CDD" id="cd20069">
    <property type="entry name" value="5TM_Oxa1-like"/>
    <property type="match status" value="1"/>
</dbReference>
<keyword evidence="3 9" id="KW-0812">Transmembrane</keyword>
<keyword evidence="14" id="KW-1185">Reference proteome</keyword>
<gene>
    <name evidence="13" type="ORF">P153DRAFT_370122</name>
</gene>
<evidence type="ECO:0000256" key="7">
    <source>
        <dbReference type="ARBA" id="ARBA00023128"/>
    </source>
</evidence>
<dbReference type="Proteomes" id="UP000799771">
    <property type="component" value="Unassembled WGS sequence"/>
</dbReference>
<evidence type="ECO:0000256" key="1">
    <source>
        <dbReference type="ARBA" id="ARBA00004448"/>
    </source>
</evidence>
<dbReference type="PANTHER" id="PTHR12428:SF66">
    <property type="entry name" value="MITOCHONDRIAL INNER MEMBRANE PROTEIN OXA1L"/>
    <property type="match status" value="1"/>
</dbReference>
<evidence type="ECO:0000256" key="6">
    <source>
        <dbReference type="ARBA" id="ARBA00022989"/>
    </source>
</evidence>
<evidence type="ECO:0000256" key="5">
    <source>
        <dbReference type="ARBA" id="ARBA00022946"/>
    </source>
</evidence>
<feature type="domain" description="Membrane insertase YidC/Oxa/ALB C-terminal" evidence="12">
    <location>
        <begin position="215"/>
        <end position="401"/>
    </location>
</feature>
<accession>A0A6A6A2S0</accession>
<evidence type="ECO:0000256" key="4">
    <source>
        <dbReference type="ARBA" id="ARBA00022792"/>
    </source>
</evidence>
<dbReference type="GO" id="GO:0005743">
    <property type="term" value="C:mitochondrial inner membrane"/>
    <property type="evidence" value="ECO:0007669"/>
    <property type="project" value="UniProtKB-SubCell"/>
</dbReference>
<feature type="transmembrane region" description="Helical" evidence="11">
    <location>
        <begin position="284"/>
        <end position="306"/>
    </location>
</feature>
<evidence type="ECO:0000259" key="12">
    <source>
        <dbReference type="Pfam" id="PF02096"/>
    </source>
</evidence>
<dbReference type="PANTHER" id="PTHR12428">
    <property type="entry name" value="OXA1"/>
    <property type="match status" value="1"/>
</dbReference>
<keyword evidence="5" id="KW-0809">Transit peptide</keyword>
<evidence type="ECO:0000313" key="13">
    <source>
        <dbReference type="EMBL" id="KAF2125464.1"/>
    </source>
</evidence>
<feature type="compositionally biased region" description="Basic and acidic residues" evidence="10">
    <location>
        <begin position="560"/>
        <end position="577"/>
    </location>
</feature>